<dbReference type="Proteomes" id="UP000468638">
    <property type="component" value="Unassembled WGS sequence"/>
</dbReference>
<sequence length="84" mass="10121">MKQDSNQELYLKISRFLSNNELLFELNSSLREFNPFKVLKVDQYEIRHSNMLAWLLDPKENHDIGDLFLKKFPLNCYVIPQLYL</sequence>
<protein>
    <submittedName>
        <fullName evidence="1">Uncharacterized protein</fullName>
    </submittedName>
</protein>
<comment type="caution">
    <text evidence="1">The sequence shown here is derived from an EMBL/GenBank/DDBJ whole genome shotgun (WGS) entry which is preliminary data.</text>
</comment>
<dbReference type="RefSeq" id="WP_160848607.1">
    <property type="nucleotide sequence ID" value="NZ_WMEQ01000008.1"/>
</dbReference>
<reference evidence="1 2" key="1">
    <citation type="submission" date="2019-11" db="EMBL/GenBank/DDBJ databases">
        <title>Genome sequences of 17 halophilic strains isolated from different environments.</title>
        <authorList>
            <person name="Furrow R.E."/>
        </authorList>
    </citation>
    <scope>NUCLEOTIDE SEQUENCE [LARGE SCALE GENOMIC DNA]</scope>
    <source>
        <strain evidence="1 2">22514_16_FS</strain>
    </source>
</reference>
<dbReference type="Pfam" id="PF14281">
    <property type="entry name" value="PDDEXK_4"/>
    <property type="match status" value="1"/>
</dbReference>
<dbReference type="InterPro" id="IPR029470">
    <property type="entry name" value="PDDEXK_4"/>
</dbReference>
<organism evidence="1 2">
    <name type="scientific">Pontibacillus yanchengensis</name>
    <dbReference type="NCBI Taxonomy" id="462910"/>
    <lineage>
        <taxon>Bacteria</taxon>
        <taxon>Bacillati</taxon>
        <taxon>Bacillota</taxon>
        <taxon>Bacilli</taxon>
        <taxon>Bacillales</taxon>
        <taxon>Bacillaceae</taxon>
        <taxon>Pontibacillus</taxon>
    </lineage>
</organism>
<proteinExistence type="predicted"/>
<name>A0A6I4ZVX7_9BACI</name>
<evidence type="ECO:0000313" key="2">
    <source>
        <dbReference type="Proteomes" id="UP000468638"/>
    </source>
</evidence>
<accession>A0A6I4ZVX7</accession>
<dbReference type="EMBL" id="WMEQ01000008">
    <property type="protein sequence ID" value="MYL34308.1"/>
    <property type="molecule type" value="Genomic_DNA"/>
</dbReference>
<evidence type="ECO:0000313" key="1">
    <source>
        <dbReference type="EMBL" id="MYL34308.1"/>
    </source>
</evidence>
<gene>
    <name evidence="1" type="ORF">GLW05_11935</name>
</gene>
<dbReference type="OrthoDB" id="1453311at2"/>
<dbReference type="AlphaFoldDB" id="A0A6I4ZVX7"/>